<dbReference type="SUPFAM" id="SSF54001">
    <property type="entry name" value="Cysteine proteinases"/>
    <property type="match status" value="1"/>
</dbReference>
<evidence type="ECO:0000256" key="2">
    <source>
        <dbReference type="ARBA" id="ARBA00022670"/>
    </source>
</evidence>
<keyword evidence="7" id="KW-1185">Reference proteome</keyword>
<evidence type="ECO:0000313" key="7">
    <source>
        <dbReference type="Proteomes" id="UP000650833"/>
    </source>
</evidence>
<keyword evidence="4" id="KW-0788">Thiol protease</keyword>
<feature type="domain" description="Ubiquitin-like protease family profile" evidence="5">
    <location>
        <begin position="112"/>
        <end position="275"/>
    </location>
</feature>
<dbReference type="GO" id="GO:0006508">
    <property type="term" value="P:proteolysis"/>
    <property type="evidence" value="ECO:0007669"/>
    <property type="project" value="UniProtKB-KW"/>
</dbReference>
<keyword evidence="3" id="KW-0378">Hydrolase</keyword>
<dbReference type="Proteomes" id="UP000650833">
    <property type="component" value="Unassembled WGS sequence"/>
</dbReference>
<comment type="caution">
    <text evidence="6">The sequence shown here is derived from an EMBL/GenBank/DDBJ whole genome shotgun (WGS) entry which is preliminary data.</text>
</comment>
<dbReference type="GO" id="GO:0060255">
    <property type="term" value="P:regulation of macromolecule metabolic process"/>
    <property type="evidence" value="ECO:0007669"/>
    <property type="project" value="UniProtKB-ARBA"/>
</dbReference>
<dbReference type="GO" id="GO:0005634">
    <property type="term" value="C:nucleus"/>
    <property type="evidence" value="ECO:0007669"/>
    <property type="project" value="TreeGrafter"/>
</dbReference>
<dbReference type="PANTHER" id="PTHR12606">
    <property type="entry name" value="SENTRIN/SUMO-SPECIFIC PROTEASE"/>
    <property type="match status" value="1"/>
</dbReference>
<dbReference type="EMBL" id="JAEPRC010000237">
    <property type="protein sequence ID" value="KAG2203175.1"/>
    <property type="molecule type" value="Genomic_DNA"/>
</dbReference>
<sequence length="304" mass="35408">MPLNSSLTKTNLETNEDELDLLLQKLTDLTVEETPKYEIEDCKSEILDVKKDILDILIEPQLKDTTFDKRFEETEIPAPKEAVIPLTDQENEIVNRLFRKGQCGEVSNFNKATVSYQDIYRLYPETWLNDEIINFFFALLSDRASKSQELPSIHCFNTFFCSTLRDQGYAKVKRWTKRVDVFSKDILFVPINQSYHWVLGVMDMKNKTVSVYDSLGGNHDHTLSLFLSYLEQEHLDKKKAPFDTSDWKKLTPKDIPRQGNMSDCGAFACTFADRLSQRKPFNFSQQDMETIRRRIALNIFNKTI</sequence>
<dbReference type="Pfam" id="PF02902">
    <property type="entry name" value="Peptidase_C48"/>
    <property type="match status" value="1"/>
</dbReference>
<dbReference type="PANTHER" id="PTHR12606:SF141">
    <property type="entry name" value="GH15225P-RELATED"/>
    <property type="match status" value="1"/>
</dbReference>
<dbReference type="OrthoDB" id="1939479at2759"/>
<dbReference type="AlphaFoldDB" id="A0A8H7R409"/>
<dbReference type="GO" id="GO:0016926">
    <property type="term" value="P:protein desumoylation"/>
    <property type="evidence" value="ECO:0007669"/>
    <property type="project" value="TreeGrafter"/>
</dbReference>
<dbReference type="GO" id="GO:0016929">
    <property type="term" value="F:deSUMOylase activity"/>
    <property type="evidence" value="ECO:0007669"/>
    <property type="project" value="TreeGrafter"/>
</dbReference>
<organism evidence="6 7">
    <name type="scientific">Mucor plumbeus</name>
    <dbReference type="NCBI Taxonomy" id="97098"/>
    <lineage>
        <taxon>Eukaryota</taxon>
        <taxon>Fungi</taxon>
        <taxon>Fungi incertae sedis</taxon>
        <taxon>Mucoromycota</taxon>
        <taxon>Mucoromycotina</taxon>
        <taxon>Mucoromycetes</taxon>
        <taxon>Mucorales</taxon>
        <taxon>Mucorineae</taxon>
        <taxon>Mucoraceae</taxon>
        <taxon>Mucor</taxon>
    </lineage>
</organism>
<accession>A0A8H7R409</accession>
<evidence type="ECO:0000256" key="1">
    <source>
        <dbReference type="ARBA" id="ARBA00005234"/>
    </source>
</evidence>
<evidence type="ECO:0000313" key="6">
    <source>
        <dbReference type="EMBL" id="KAG2203175.1"/>
    </source>
</evidence>
<gene>
    <name evidence="6" type="ORF">INT46_008933</name>
</gene>
<protein>
    <recommendedName>
        <fullName evidence="5">Ubiquitin-like protease family profile domain-containing protein</fullName>
    </recommendedName>
</protein>
<dbReference type="InterPro" id="IPR038765">
    <property type="entry name" value="Papain-like_cys_pep_sf"/>
</dbReference>
<evidence type="ECO:0000256" key="3">
    <source>
        <dbReference type="ARBA" id="ARBA00022801"/>
    </source>
</evidence>
<comment type="similarity">
    <text evidence="1">Belongs to the peptidase C48 family.</text>
</comment>
<dbReference type="FunFam" id="3.40.395.10:FF:000001">
    <property type="entry name" value="Sentrin-specific protease 1"/>
    <property type="match status" value="1"/>
</dbReference>
<proteinExistence type="inferred from homology"/>
<name>A0A8H7R409_9FUNG</name>
<dbReference type="PROSITE" id="PS50600">
    <property type="entry name" value="ULP_PROTEASE"/>
    <property type="match status" value="1"/>
</dbReference>
<reference evidence="6" key="1">
    <citation type="submission" date="2020-12" db="EMBL/GenBank/DDBJ databases">
        <title>Metabolic potential, ecology and presence of endohyphal bacteria is reflected in genomic diversity of Mucoromycotina.</title>
        <authorList>
            <person name="Muszewska A."/>
            <person name="Okrasinska A."/>
            <person name="Steczkiewicz K."/>
            <person name="Drgas O."/>
            <person name="Orlowska M."/>
            <person name="Perlinska-Lenart U."/>
            <person name="Aleksandrzak-Piekarczyk T."/>
            <person name="Szatraj K."/>
            <person name="Zielenkiewicz U."/>
            <person name="Pilsyk S."/>
            <person name="Malc E."/>
            <person name="Mieczkowski P."/>
            <person name="Kruszewska J.S."/>
            <person name="Biernat P."/>
            <person name="Pawlowska J."/>
        </authorList>
    </citation>
    <scope>NUCLEOTIDE SEQUENCE</scope>
    <source>
        <strain evidence="6">CBS 226.32</strain>
    </source>
</reference>
<evidence type="ECO:0000256" key="4">
    <source>
        <dbReference type="ARBA" id="ARBA00022807"/>
    </source>
</evidence>
<dbReference type="GO" id="GO:0080090">
    <property type="term" value="P:regulation of primary metabolic process"/>
    <property type="evidence" value="ECO:0007669"/>
    <property type="project" value="UniProtKB-ARBA"/>
</dbReference>
<dbReference type="Gene3D" id="3.40.395.10">
    <property type="entry name" value="Adenoviral Proteinase, Chain A"/>
    <property type="match status" value="1"/>
</dbReference>
<dbReference type="InterPro" id="IPR003653">
    <property type="entry name" value="Peptidase_C48_C"/>
</dbReference>
<keyword evidence="2" id="KW-0645">Protease</keyword>
<evidence type="ECO:0000259" key="5">
    <source>
        <dbReference type="PROSITE" id="PS50600"/>
    </source>
</evidence>